<dbReference type="InterPro" id="IPR036390">
    <property type="entry name" value="WH_DNA-bd_sf"/>
</dbReference>
<dbReference type="GO" id="GO:0003700">
    <property type="term" value="F:DNA-binding transcription factor activity"/>
    <property type="evidence" value="ECO:0007669"/>
    <property type="project" value="InterPro"/>
</dbReference>
<feature type="compositionally biased region" description="Gly residues" evidence="1">
    <location>
        <begin position="29"/>
        <end position="38"/>
    </location>
</feature>
<dbReference type="InterPro" id="IPR036388">
    <property type="entry name" value="WH-like_DNA-bd_sf"/>
</dbReference>
<dbReference type="KEGG" id="sgv:B1H19_12000"/>
<dbReference type="SUPFAM" id="SSF46785">
    <property type="entry name" value="Winged helix' DNA-binding domain"/>
    <property type="match status" value="1"/>
</dbReference>
<gene>
    <name evidence="3" type="ORF">B1H19_12000</name>
</gene>
<dbReference type="OrthoDB" id="3232131at2"/>
<dbReference type="AlphaFoldDB" id="A0A1V0TPH1"/>
<proteinExistence type="predicted"/>
<organism evidence="3 4">
    <name type="scientific">Streptomyces gilvosporeus</name>
    <dbReference type="NCBI Taxonomy" id="553510"/>
    <lineage>
        <taxon>Bacteria</taxon>
        <taxon>Bacillati</taxon>
        <taxon>Actinomycetota</taxon>
        <taxon>Actinomycetes</taxon>
        <taxon>Kitasatosporales</taxon>
        <taxon>Streptomycetaceae</taxon>
        <taxon>Streptomyces</taxon>
    </lineage>
</organism>
<dbReference type="STRING" id="553510.B1H19_12000"/>
<dbReference type="PANTHER" id="PTHR39168:SF1">
    <property type="entry name" value="TRANSCRIPTIONAL REGULATORY PROTEIN"/>
    <property type="match status" value="1"/>
</dbReference>
<evidence type="ECO:0000313" key="3">
    <source>
        <dbReference type="EMBL" id="ARF54837.1"/>
    </source>
</evidence>
<protein>
    <submittedName>
        <fullName evidence="3">Transcriptional regulator</fullName>
    </submittedName>
</protein>
<dbReference type="GO" id="GO:0003677">
    <property type="term" value="F:DNA binding"/>
    <property type="evidence" value="ECO:0007669"/>
    <property type="project" value="TreeGrafter"/>
</dbReference>
<dbReference type="GO" id="GO:0046686">
    <property type="term" value="P:response to cadmium ion"/>
    <property type="evidence" value="ECO:0007669"/>
    <property type="project" value="TreeGrafter"/>
</dbReference>
<dbReference type="EMBL" id="CP020569">
    <property type="protein sequence ID" value="ARF54837.1"/>
    <property type="molecule type" value="Genomic_DNA"/>
</dbReference>
<dbReference type="Gene3D" id="1.10.10.10">
    <property type="entry name" value="Winged helix-like DNA-binding domain superfamily/Winged helix DNA-binding domain"/>
    <property type="match status" value="1"/>
</dbReference>
<dbReference type="InterPro" id="IPR052543">
    <property type="entry name" value="HTH_Metal-responsive_Reg"/>
</dbReference>
<dbReference type="GO" id="GO:0032791">
    <property type="term" value="F:lead ion binding"/>
    <property type="evidence" value="ECO:0007669"/>
    <property type="project" value="TreeGrafter"/>
</dbReference>
<evidence type="ECO:0000256" key="1">
    <source>
        <dbReference type="SAM" id="MobiDB-lite"/>
    </source>
</evidence>
<dbReference type="GO" id="GO:0097063">
    <property type="term" value="F:cadmium ion sensor activity"/>
    <property type="evidence" value="ECO:0007669"/>
    <property type="project" value="TreeGrafter"/>
</dbReference>
<dbReference type="CDD" id="cd00090">
    <property type="entry name" value="HTH_ARSR"/>
    <property type="match status" value="1"/>
</dbReference>
<reference evidence="3 4" key="1">
    <citation type="submission" date="2017-04" db="EMBL/GenBank/DDBJ databases">
        <title>Complete Genome Sequence of Streptomyces gilvosporeus F607, a Capable Producer of Natamycin.</title>
        <authorList>
            <person name="Zong G."/>
            <person name="Zhong C."/>
            <person name="Fu J."/>
            <person name="Qin R."/>
            <person name="Cao G."/>
        </authorList>
    </citation>
    <scope>NUCLEOTIDE SEQUENCE [LARGE SCALE GENOMIC DNA]</scope>
    <source>
        <strain evidence="3 4">F607</strain>
    </source>
</reference>
<feature type="compositionally biased region" description="Basic residues" evidence="1">
    <location>
        <begin position="1"/>
        <end position="17"/>
    </location>
</feature>
<dbReference type="InterPro" id="IPR001845">
    <property type="entry name" value="HTH_ArsR_DNA-bd_dom"/>
</dbReference>
<dbReference type="PROSITE" id="PS50987">
    <property type="entry name" value="HTH_ARSR_2"/>
    <property type="match status" value="1"/>
</dbReference>
<dbReference type="PRINTS" id="PR00778">
    <property type="entry name" value="HTHARSR"/>
</dbReference>
<dbReference type="PANTHER" id="PTHR39168">
    <property type="entry name" value="TRANSCRIPTIONAL REGULATOR-RELATED"/>
    <property type="match status" value="1"/>
</dbReference>
<dbReference type="InterPro" id="IPR011991">
    <property type="entry name" value="ArsR-like_HTH"/>
</dbReference>
<keyword evidence="4" id="KW-1185">Reference proteome</keyword>
<feature type="region of interest" description="Disordered" evidence="1">
    <location>
        <begin position="1"/>
        <end position="44"/>
    </location>
</feature>
<feature type="compositionally biased region" description="Basic and acidic residues" evidence="1">
    <location>
        <begin position="18"/>
        <end position="28"/>
    </location>
</feature>
<evidence type="ECO:0000313" key="4">
    <source>
        <dbReference type="Proteomes" id="UP000192726"/>
    </source>
</evidence>
<dbReference type="SMART" id="SM00418">
    <property type="entry name" value="HTH_ARSR"/>
    <property type="match status" value="1"/>
</dbReference>
<feature type="domain" description="HTH arsR-type" evidence="2">
    <location>
        <begin position="44"/>
        <end position="139"/>
    </location>
</feature>
<dbReference type="Pfam" id="PF12840">
    <property type="entry name" value="HTH_20"/>
    <property type="match status" value="1"/>
</dbReference>
<name>A0A1V0TPH1_9ACTN</name>
<dbReference type="GO" id="GO:0010288">
    <property type="term" value="P:response to lead ion"/>
    <property type="evidence" value="ECO:0007669"/>
    <property type="project" value="TreeGrafter"/>
</dbReference>
<dbReference type="Proteomes" id="UP000192726">
    <property type="component" value="Chromosome"/>
</dbReference>
<accession>A0A1V0TPH1</accession>
<evidence type="ECO:0000259" key="2">
    <source>
        <dbReference type="PROSITE" id="PS50987"/>
    </source>
</evidence>
<sequence length="288" mass="30479">MNHPHEKHQHTNHRHLARRGEQNGERGGGRSGEGGGAAGSAAAGTAAETPDVAALAQLLADRTRAAICMALLDGGTWTAGELADYAAVAPSTTTEHLNLLVSGGLLTEQRRGRRRYVRLAGPDTAEALENLAGLAPYRQVPVRSLAEANHRRALHHARTCYDHIAGALGVAIADAMTARGLLARDYGLVLTGDGARWLAALGIPDTAPTVAHRAHVRTCLDWTVRRQHLSGAVGAALCRHAMDRAWIVKAPGTRILTVTDAGRTAFRERLALPDEALAPSLTLPVARP</sequence>